<proteinExistence type="predicted"/>
<evidence type="ECO:0000313" key="1">
    <source>
        <dbReference type="EMBL" id="MEL5994334.1"/>
    </source>
</evidence>
<dbReference type="EMBL" id="JBCEVZ010000016">
    <property type="protein sequence ID" value="MEL5994334.1"/>
    <property type="molecule type" value="Genomic_DNA"/>
</dbReference>
<gene>
    <name evidence="1" type="ORF">AAFH49_08945</name>
</gene>
<dbReference type="Proteomes" id="UP001479606">
    <property type="component" value="Unassembled WGS sequence"/>
</dbReference>
<keyword evidence="2" id="KW-1185">Reference proteome</keyword>
<reference evidence="1 2" key="1">
    <citation type="journal article" date="2018" name="Arch. Microbiol.">
        <title>Hymenobacter segetis sp. nov., isolated from soil.</title>
        <authorList>
            <person name="Ten L.N."/>
            <person name="Lim S.J."/>
            <person name="Kim B.O."/>
            <person name="Kang I.K."/>
            <person name="Jung H.Y."/>
        </authorList>
    </citation>
    <scope>NUCLEOTIDE SEQUENCE [LARGE SCALE GENOMIC DNA]</scope>
    <source>
        <strain evidence="1 2">S7-3-11</strain>
    </source>
</reference>
<protein>
    <submittedName>
        <fullName evidence="1">Uncharacterized protein</fullName>
    </submittedName>
</protein>
<organism evidence="1 2">
    <name type="scientific">Hymenobacter segetis</name>
    <dbReference type="NCBI Taxonomy" id="2025509"/>
    <lineage>
        <taxon>Bacteria</taxon>
        <taxon>Pseudomonadati</taxon>
        <taxon>Bacteroidota</taxon>
        <taxon>Cytophagia</taxon>
        <taxon>Cytophagales</taxon>
        <taxon>Hymenobacteraceae</taxon>
        <taxon>Hymenobacter</taxon>
    </lineage>
</organism>
<dbReference type="RefSeq" id="WP_342297452.1">
    <property type="nucleotide sequence ID" value="NZ_JBCEVZ010000016.1"/>
</dbReference>
<name>A0ABU9LUF3_9BACT</name>
<comment type="caution">
    <text evidence="1">The sequence shown here is derived from an EMBL/GenBank/DDBJ whole genome shotgun (WGS) entry which is preliminary data.</text>
</comment>
<evidence type="ECO:0000313" key="2">
    <source>
        <dbReference type="Proteomes" id="UP001479606"/>
    </source>
</evidence>
<accession>A0ABU9LUF3</accession>
<sequence length="324" mass="34506">MKKATTVLRHYSSSAAAMRQDMRTMQAHYLSHQAAFQAFNPEFDAAFGTDWLAAIDLADTTPDNTVRVGELMEDTAEVASAMAQAQGALQSLFYFVGRAYPHNVGRMATYGRSNYETARNSHDKMRTLLQTAFASATRDKTDLAAKGYTAAQLATLGTLVTELADTNTTQEVKKGTNQEGTDHYLTTQNLAYGFGQEASAAAKVLFAADAATLKLFRLSGPAAPAGPETHELTVAAGALGSVLFSTPLLATTRLHLRLAVPQPAQVALVGRVLAAGNSLRAHATLTTSGSELDTTAEALGPDGQWLEVFNDSDTPVRVEIAVLH</sequence>